<protein>
    <submittedName>
        <fullName evidence="1">Uncharacterized protein</fullName>
    </submittedName>
</protein>
<sequence length="84" mass="9366">MDQILRAIYEEFNKETANLSNINSATTELEGRIFKEAALQLEKDGYLLGVKKATGGQDNKVLTVWFDSNTSVTRKGASRLTEIL</sequence>
<dbReference type="Proteomes" id="UP001589609">
    <property type="component" value="Unassembled WGS sequence"/>
</dbReference>
<name>A0ABV5W9J4_9BACI</name>
<organism evidence="1 2">
    <name type="scientific">Ectobacillus funiculus</name>
    <dbReference type="NCBI Taxonomy" id="137993"/>
    <lineage>
        <taxon>Bacteria</taxon>
        <taxon>Bacillati</taxon>
        <taxon>Bacillota</taxon>
        <taxon>Bacilli</taxon>
        <taxon>Bacillales</taxon>
        <taxon>Bacillaceae</taxon>
        <taxon>Ectobacillus</taxon>
    </lineage>
</organism>
<evidence type="ECO:0000313" key="1">
    <source>
        <dbReference type="EMBL" id="MFB9757260.1"/>
    </source>
</evidence>
<keyword evidence="2" id="KW-1185">Reference proteome</keyword>
<gene>
    <name evidence="1" type="ORF">ACFFMS_01655</name>
</gene>
<proteinExistence type="predicted"/>
<comment type="caution">
    <text evidence="1">The sequence shown here is derived from an EMBL/GenBank/DDBJ whole genome shotgun (WGS) entry which is preliminary data.</text>
</comment>
<dbReference type="EMBL" id="JBHMAF010000008">
    <property type="protein sequence ID" value="MFB9757260.1"/>
    <property type="molecule type" value="Genomic_DNA"/>
</dbReference>
<evidence type="ECO:0000313" key="2">
    <source>
        <dbReference type="Proteomes" id="UP001589609"/>
    </source>
</evidence>
<accession>A0ABV5W9J4</accession>
<dbReference type="RefSeq" id="WP_129726187.1">
    <property type="nucleotide sequence ID" value="NZ_JBHMAF010000008.1"/>
</dbReference>
<reference evidence="1 2" key="1">
    <citation type="submission" date="2024-09" db="EMBL/GenBank/DDBJ databases">
        <authorList>
            <person name="Sun Q."/>
            <person name="Mori K."/>
        </authorList>
    </citation>
    <scope>NUCLEOTIDE SEQUENCE [LARGE SCALE GENOMIC DNA]</scope>
    <source>
        <strain evidence="1 2">JCM 11201</strain>
    </source>
</reference>